<dbReference type="GO" id="GO:0005886">
    <property type="term" value="C:plasma membrane"/>
    <property type="evidence" value="ECO:0007669"/>
    <property type="project" value="TreeGrafter"/>
</dbReference>
<dbReference type="FunFam" id="2.60.40.420:FF:000003">
    <property type="entry name" value="Blue copper"/>
    <property type="match status" value="1"/>
</dbReference>
<dbReference type="SUPFAM" id="SSF49503">
    <property type="entry name" value="Cupredoxins"/>
    <property type="match status" value="1"/>
</dbReference>
<evidence type="ECO:0000313" key="8">
    <source>
        <dbReference type="Proteomes" id="UP001202328"/>
    </source>
</evidence>
<dbReference type="GO" id="GO:0046872">
    <property type="term" value="F:metal ion binding"/>
    <property type="evidence" value="ECO:0007669"/>
    <property type="project" value="UniProtKB-KW"/>
</dbReference>
<evidence type="ECO:0000256" key="2">
    <source>
        <dbReference type="ARBA" id="ARBA00023008"/>
    </source>
</evidence>
<organism evidence="7 8">
    <name type="scientific">Papaver atlanticum</name>
    <dbReference type="NCBI Taxonomy" id="357466"/>
    <lineage>
        <taxon>Eukaryota</taxon>
        <taxon>Viridiplantae</taxon>
        <taxon>Streptophyta</taxon>
        <taxon>Embryophyta</taxon>
        <taxon>Tracheophyta</taxon>
        <taxon>Spermatophyta</taxon>
        <taxon>Magnoliopsida</taxon>
        <taxon>Ranunculales</taxon>
        <taxon>Papaveraceae</taxon>
        <taxon>Papaveroideae</taxon>
        <taxon>Papaver</taxon>
    </lineage>
</organism>
<evidence type="ECO:0000256" key="4">
    <source>
        <dbReference type="SAM" id="MobiDB-lite"/>
    </source>
</evidence>
<dbReference type="InterPro" id="IPR008972">
    <property type="entry name" value="Cupredoxin"/>
</dbReference>
<proteinExistence type="predicted"/>
<sequence>MGVVERIMFFMAVAVLCVASSTAEVYKVGDDKGWTTLSPIPDYKKWSSTKAFKVGDSIVFEYNPQMHNVVQVNYTDYKKCNTAAAIRTLTSGNDTIPIKSKGHYFYICGIPGHCAMGQKVDIRVVTHVTQTPPTAQAPASPSVPTPSSGPSPSADSAPAPSPKKSSAGTISKGLIGKFGFVVLAVVAAVAF</sequence>
<protein>
    <recommendedName>
        <fullName evidence="6">Phytocyanin domain-containing protein</fullName>
    </recommendedName>
</protein>
<evidence type="ECO:0000313" key="7">
    <source>
        <dbReference type="EMBL" id="KAI3942206.1"/>
    </source>
</evidence>
<name>A0AAD4XS08_9MAGN</name>
<dbReference type="InterPro" id="IPR003245">
    <property type="entry name" value="Phytocyanin_dom"/>
</dbReference>
<dbReference type="InterPro" id="IPR039391">
    <property type="entry name" value="Phytocyanin-like"/>
</dbReference>
<dbReference type="Pfam" id="PF02298">
    <property type="entry name" value="Cu_bind_like"/>
    <property type="match status" value="1"/>
</dbReference>
<keyword evidence="1" id="KW-0479">Metal-binding</keyword>
<evidence type="ECO:0000256" key="3">
    <source>
        <dbReference type="ARBA" id="ARBA00023180"/>
    </source>
</evidence>
<dbReference type="PROSITE" id="PS00196">
    <property type="entry name" value="COPPER_BLUE"/>
    <property type="match status" value="1"/>
</dbReference>
<dbReference type="InterPro" id="IPR028871">
    <property type="entry name" value="BlueCu_1_BS"/>
</dbReference>
<reference evidence="7" key="1">
    <citation type="submission" date="2022-04" db="EMBL/GenBank/DDBJ databases">
        <title>A functionally conserved STORR gene fusion in Papaver species that diverged 16.8 million years ago.</title>
        <authorList>
            <person name="Catania T."/>
        </authorList>
    </citation>
    <scope>NUCLEOTIDE SEQUENCE</scope>
    <source>
        <strain evidence="7">S-188037</strain>
    </source>
</reference>
<keyword evidence="5" id="KW-0732">Signal</keyword>
<feature type="compositionally biased region" description="Low complexity" evidence="4">
    <location>
        <begin position="131"/>
        <end position="140"/>
    </location>
</feature>
<feature type="signal peptide" evidence="5">
    <location>
        <begin position="1"/>
        <end position="23"/>
    </location>
</feature>
<dbReference type="PANTHER" id="PTHR33021">
    <property type="entry name" value="BLUE COPPER PROTEIN"/>
    <property type="match status" value="1"/>
</dbReference>
<dbReference type="GO" id="GO:0009055">
    <property type="term" value="F:electron transfer activity"/>
    <property type="evidence" value="ECO:0007669"/>
    <property type="project" value="InterPro"/>
</dbReference>
<evidence type="ECO:0000256" key="1">
    <source>
        <dbReference type="ARBA" id="ARBA00022723"/>
    </source>
</evidence>
<dbReference type="Gene3D" id="2.60.40.420">
    <property type="entry name" value="Cupredoxins - blue copper proteins"/>
    <property type="match status" value="1"/>
</dbReference>
<dbReference type="Proteomes" id="UP001202328">
    <property type="component" value="Unassembled WGS sequence"/>
</dbReference>
<feature type="domain" description="Phytocyanin" evidence="6">
    <location>
        <begin position="24"/>
        <end position="126"/>
    </location>
</feature>
<evidence type="ECO:0000256" key="5">
    <source>
        <dbReference type="SAM" id="SignalP"/>
    </source>
</evidence>
<dbReference type="EMBL" id="JAJJMB010004716">
    <property type="protein sequence ID" value="KAI3942206.1"/>
    <property type="molecule type" value="Genomic_DNA"/>
</dbReference>
<accession>A0AAD4XS08</accession>
<feature type="region of interest" description="Disordered" evidence="4">
    <location>
        <begin position="131"/>
        <end position="166"/>
    </location>
</feature>
<keyword evidence="3" id="KW-0325">Glycoprotein</keyword>
<keyword evidence="8" id="KW-1185">Reference proteome</keyword>
<evidence type="ECO:0000259" key="6">
    <source>
        <dbReference type="PROSITE" id="PS51485"/>
    </source>
</evidence>
<feature type="compositionally biased region" description="Low complexity" evidence="4">
    <location>
        <begin position="150"/>
        <end position="166"/>
    </location>
</feature>
<keyword evidence="2" id="KW-0186">Copper</keyword>
<dbReference type="CDD" id="cd04216">
    <property type="entry name" value="Phytocyanin"/>
    <property type="match status" value="1"/>
</dbReference>
<dbReference type="PROSITE" id="PS51485">
    <property type="entry name" value="PHYTOCYANIN"/>
    <property type="match status" value="1"/>
</dbReference>
<comment type="caution">
    <text evidence="7">The sequence shown here is derived from an EMBL/GenBank/DDBJ whole genome shotgun (WGS) entry which is preliminary data.</text>
</comment>
<feature type="chain" id="PRO_5042296697" description="Phytocyanin domain-containing protein" evidence="5">
    <location>
        <begin position="24"/>
        <end position="191"/>
    </location>
</feature>
<dbReference type="PANTHER" id="PTHR33021:SF339">
    <property type="entry name" value="OS07G0570600 PROTEIN"/>
    <property type="match status" value="1"/>
</dbReference>
<gene>
    <name evidence="7" type="ORF">MKW98_003805</name>
</gene>
<dbReference type="AlphaFoldDB" id="A0AAD4XS08"/>